<feature type="region of interest" description="Disordered" evidence="1">
    <location>
        <begin position="240"/>
        <end position="260"/>
    </location>
</feature>
<feature type="compositionally biased region" description="Polar residues" evidence="1">
    <location>
        <begin position="79"/>
        <end position="93"/>
    </location>
</feature>
<evidence type="ECO:0000313" key="3">
    <source>
        <dbReference type="EMBL" id="SBT55400.1"/>
    </source>
</evidence>
<organism evidence="3 4">
    <name type="scientific">Plasmodium ovale wallikeri</name>
    <dbReference type="NCBI Taxonomy" id="864142"/>
    <lineage>
        <taxon>Eukaryota</taxon>
        <taxon>Sar</taxon>
        <taxon>Alveolata</taxon>
        <taxon>Apicomplexa</taxon>
        <taxon>Aconoidasida</taxon>
        <taxon>Haemosporida</taxon>
        <taxon>Plasmodiidae</taxon>
        <taxon>Plasmodium</taxon>
        <taxon>Plasmodium (Plasmodium)</taxon>
    </lineage>
</organism>
<dbReference type="Proteomes" id="UP000078555">
    <property type="component" value="Unassembled WGS sequence"/>
</dbReference>
<feature type="region of interest" description="Disordered" evidence="1">
    <location>
        <begin position="64"/>
        <end position="93"/>
    </location>
</feature>
<evidence type="ECO:0000313" key="2">
    <source>
        <dbReference type="EMBL" id="SBT54710.1"/>
    </source>
</evidence>
<evidence type="ECO:0000256" key="1">
    <source>
        <dbReference type="SAM" id="MobiDB-lite"/>
    </source>
</evidence>
<dbReference type="EMBL" id="FLRE01000855">
    <property type="protein sequence ID" value="SBT55400.1"/>
    <property type="molecule type" value="Genomic_DNA"/>
</dbReference>
<evidence type="ECO:0000313" key="5">
    <source>
        <dbReference type="Proteomes" id="UP000078555"/>
    </source>
</evidence>
<evidence type="ECO:0000313" key="4">
    <source>
        <dbReference type="Proteomes" id="UP000078550"/>
    </source>
</evidence>
<gene>
    <name evidence="2" type="ORF">POVWA1_066800</name>
    <name evidence="3" type="ORF">POVWA2_067760</name>
</gene>
<dbReference type="Proteomes" id="UP000078550">
    <property type="component" value="Unassembled WGS sequence"/>
</dbReference>
<name>A0A1A9AGT1_PLAOA</name>
<reference evidence="3" key="2">
    <citation type="submission" date="2016-05" db="EMBL/GenBank/DDBJ databases">
        <authorList>
            <person name="Lavstsen T."/>
            <person name="Jespersen J.S."/>
        </authorList>
    </citation>
    <scope>NUCLEOTIDE SEQUENCE [LARGE SCALE GENOMIC DNA]</scope>
</reference>
<dbReference type="AlphaFoldDB" id="A0A1A9AGT1"/>
<protein>
    <submittedName>
        <fullName evidence="3">Uncharacterized protein</fullName>
    </submittedName>
</protein>
<accession>A0A1A9AGT1</accession>
<keyword evidence="5" id="KW-1185">Reference proteome</keyword>
<reference evidence="4 5" key="1">
    <citation type="submission" date="2016-05" db="EMBL/GenBank/DDBJ databases">
        <authorList>
            <person name="Naeem Raeece"/>
        </authorList>
    </citation>
    <scope>NUCLEOTIDE SEQUENCE [LARGE SCALE GENOMIC DNA]</scope>
</reference>
<proteinExistence type="predicted"/>
<sequence>MGMQIFLRGSRPNRLLRVETKADVRQKQLNLKERVRDLLEQDDDETLQERLNALIHDANFQNAVNESTNNNNFDKKTNSSKYGSNFNKASDPSTFSDNSEELLNGLNQFEFFKKGVDGLKTDDSLNKKLKKMPKGAHKHKKRSKNFVDELKHNDKIETRFIKSEDGELFGRRYNKYKRPDNFHNRFLKLKNLYNAKKKYNTLKPKSHVYYADQDEDYIGHDDDDDDVDSDDQYDDYDYLDEEENENENENEDEVDDVDDVDDDDDYYYVNADDVEPIHVVEYSNGKKIKCKVKKQNAPQKVKRNDDVDESYEIGINKYLKKLDSSGFDCIICNWHRKHYYFWCISIYTCFNADLLFIQNKKS</sequence>
<dbReference type="EMBL" id="FLRD01000562">
    <property type="protein sequence ID" value="SBT54710.1"/>
    <property type="molecule type" value="Genomic_DNA"/>
</dbReference>